<proteinExistence type="predicted"/>
<protein>
    <submittedName>
        <fullName evidence="2">Cyclase family protein</fullName>
    </submittedName>
</protein>
<dbReference type="InterPro" id="IPR037175">
    <property type="entry name" value="KFase_sf"/>
</dbReference>
<gene>
    <name evidence="2" type="ORF">GWK08_08405</name>
</gene>
<dbReference type="GO" id="GO:0019441">
    <property type="term" value="P:L-tryptophan catabolic process to kynurenine"/>
    <property type="evidence" value="ECO:0007669"/>
    <property type="project" value="InterPro"/>
</dbReference>
<keyword evidence="3" id="KW-1185">Reference proteome</keyword>
<evidence type="ECO:0000313" key="3">
    <source>
        <dbReference type="Proteomes" id="UP000468581"/>
    </source>
</evidence>
<feature type="chain" id="PRO_5026667101" evidence="1">
    <location>
        <begin position="24"/>
        <end position="329"/>
    </location>
</feature>
<dbReference type="AlphaFoldDB" id="A0A6P0UJR1"/>
<evidence type="ECO:0000313" key="2">
    <source>
        <dbReference type="EMBL" id="NER13454.1"/>
    </source>
</evidence>
<name>A0A6P0UJR1_9FLAO</name>
<dbReference type="PANTHER" id="PTHR34861:SF10">
    <property type="entry name" value="CYCLASE"/>
    <property type="match status" value="1"/>
</dbReference>
<reference evidence="2 3" key="1">
    <citation type="submission" date="2020-01" db="EMBL/GenBank/DDBJ databases">
        <title>Leptobacterium flavescens.</title>
        <authorList>
            <person name="Wang G."/>
        </authorList>
    </citation>
    <scope>NUCLEOTIDE SEQUENCE [LARGE SCALE GENOMIC DNA]</scope>
    <source>
        <strain evidence="2 3">KCTC 22160</strain>
    </source>
</reference>
<accession>A0A6P0UJR1</accession>
<sequence length="329" mass="36522">MKLKTHTFVFVLIALISLTTVRAQTKDKGPWWPHPIWGAGDQAGASNWITPEKVLEATSLVKTGKVYELGQVYETGMPLFGARTYELRSPGAPTGGPFGENKLVYNDEFITTEIGQVGTQFDGLGHIGTRLKFDDGKERDVFYNGHTGDEIYSPYGLKQLGIENIKPIITRGYLIDIAGYKNVEALDHSYEVTLADVKGAMEKQGIKEADLKNGDALFFRYGWSKYWNNPDKYNTNPPGIGMEVARWLASKNVSMIGSDQYGTEVEPSSVPNAAFPVHQFLINQHGILNLENLTFDSLAEDRVYQFMFVFTPVPFKGATGSPGRPIAIR</sequence>
<organism evidence="2 3">
    <name type="scientific">Leptobacterium flavescens</name>
    <dbReference type="NCBI Taxonomy" id="472055"/>
    <lineage>
        <taxon>Bacteria</taxon>
        <taxon>Pseudomonadati</taxon>
        <taxon>Bacteroidota</taxon>
        <taxon>Flavobacteriia</taxon>
        <taxon>Flavobacteriales</taxon>
        <taxon>Flavobacteriaceae</taxon>
        <taxon>Leptobacterium</taxon>
    </lineage>
</organism>
<dbReference type="GO" id="GO:0004061">
    <property type="term" value="F:arylformamidase activity"/>
    <property type="evidence" value="ECO:0007669"/>
    <property type="project" value="InterPro"/>
</dbReference>
<feature type="signal peptide" evidence="1">
    <location>
        <begin position="1"/>
        <end position="23"/>
    </location>
</feature>
<dbReference type="Pfam" id="PF04199">
    <property type="entry name" value="Cyclase"/>
    <property type="match status" value="1"/>
</dbReference>
<dbReference type="Gene3D" id="3.50.30.50">
    <property type="entry name" value="Putative cyclase"/>
    <property type="match status" value="1"/>
</dbReference>
<dbReference type="InterPro" id="IPR007325">
    <property type="entry name" value="KFase/CYL"/>
</dbReference>
<dbReference type="EMBL" id="JAABOO010000002">
    <property type="protein sequence ID" value="NER13454.1"/>
    <property type="molecule type" value="Genomic_DNA"/>
</dbReference>
<comment type="caution">
    <text evidence="2">The sequence shown here is derived from an EMBL/GenBank/DDBJ whole genome shotgun (WGS) entry which is preliminary data.</text>
</comment>
<dbReference type="PANTHER" id="PTHR34861">
    <property type="match status" value="1"/>
</dbReference>
<evidence type="ECO:0000256" key="1">
    <source>
        <dbReference type="SAM" id="SignalP"/>
    </source>
</evidence>
<dbReference type="SUPFAM" id="SSF102198">
    <property type="entry name" value="Putative cyclase"/>
    <property type="match status" value="1"/>
</dbReference>
<keyword evidence="1" id="KW-0732">Signal</keyword>
<dbReference type="Proteomes" id="UP000468581">
    <property type="component" value="Unassembled WGS sequence"/>
</dbReference>
<dbReference type="RefSeq" id="WP_163606493.1">
    <property type="nucleotide sequence ID" value="NZ_JAABOO010000002.1"/>
</dbReference>